<dbReference type="EMBL" id="RCMK01000078">
    <property type="protein sequence ID" value="KAG2950030.1"/>
    <property type="molecule type" value="Genomic_DNA"/>
</dbReference>
<comment type="caution">
    <text evidence="3">The sequence shown here is derived from an EMBL/GenBank/DDBJ whole genome shotgun (WGS) entry which is preliminary data.</text>
</comment>
<dbReference type="AlphaFoldDB" id="A0A8T1ITT1"/>
<accession>A0A8T1ITT1</accession>
<feature type="region of interest" description="Disordered" evidence="1">
    <location>
        <begin position="24"/>
        <end position="44"/>
    </location>
</feature>
<feature type="compositionally biased region" description="Basic and acidic residues" evidence="1">
    <location>
        <begin position="33"/>
        <end position="44"/>
    </location>
</feature>
<organism evidence="3 4">
    <name type="scientific">Phytophthora cactorum</name>
    <dbReference type="NCBI Taxonomy" id="29920"/>
    <lineage>
        <taxon>Eukaryota</taxon>
        <taxon>Sar</taxon>
        <taxon>Stramenopiles</taxon>
        <taxon>Oomycota</taxon>
        <taxon>Peronosporomycetes</taxon>
        <taxon>Peronosporales</taxon>
        <taxon>Peronosporaceae</taxon>
        <taxon>Phytophthora</taxon>
    </lineage>
</organism>
<gene>
    <name evidence="2" type="ORF">PC117_g4731</name>
    <name evidence="3" type="ORF">PC129_g3068</name>
</gene>
<dbReference type="Proteomes" id="UP000760860">
    <property type="component" value="Unassembled WGS sequence"/>
</dbReference>
<name>A0A8T1ITT1_9STRA</name>
<protein>
    <submittedName>
        <fullName evidence="3">Uncharacterized protein</fullName>
    </submittedName>
</protein>
<dbReference type="EMBL" id="RCMV01000060">
    <property type="protein sequence ID" value="KAG3226312.1"/>
    <property type="molecule type" value="Genomic_DNA"/>
</dbReference>
<evidence type="ECO:0000313" key="3">
    <source>
        <dbReference type="EMBL" id="KAG3226312.1"/>
    </source>
</evidence>
<evidence type="ECO:0000256" key="1">
    <source>
        <dbReference type="SAM" id="MobiDB-lite"/>
    </source>
</evidence>
<dbReference type="Proteomes" id="UP000736787">
    <property type="component" value="Unassembled WGS sequence"/>
</dbReference>
<evidence type="ECO:0000313" key="2">
    <source>
        <dbReference type="EMBL" id="KAG2950030.1"/>
    </source>
</evidence>
<proteinExistence type="predicted"/>
<sequence length="106" mass="11775">MLWRMRTATVVVDLAVEIYQAAVGDDSEDEDERLLPDEELHPPGHIEIVRDGEEAKTKAMFYATTTALSWSRSTSSWPSILATECHERHSHSGLRCSGITNFVAGS</sequence>
<reference evidence="3" key="1">
    <citation type="submission" date="2018-05" db="EMBL/GenBank/DDBJ databases">
        <title>Effector identification in a new, highly contiguous assembly of the strawberry crown rot pathogen Phytophthora cactorum.</title>
        <authorList>
            <person name="Armitage A.D."/>
            <person name="Nellist C.F."/>
            <person name="Bates H."/>
            <person name="Vickerstaff R.J."/>
            <person name="Harrison R.J."/>
        </authorList>
    </citation>
    <scope>NUCLEOTIDE SEQUENCE</scope>
    <source>
        <strain evidence="2">4040</strain>
        <strain evidence="3">P421</strain>
    </source>
</reference>
<evidence type="ECO:0000313" key="4">
    <source>
        <dbReference type="Proteomes" id="UP000760860"/>
    </source>
</evidence>